<protein>
    <submittedName>
        <fullName evidence="1">Uncharacterized protein</fullName>
    </submittedName>
</protein>
<dbReference type="Proteomes" id="UP001186974">
    <property type="component" value="Unassembled WGS sequence"/>
</dbReference>
<reference evidence="1" key="1">
    <citation type="submission" date="2024-09" db="EMBL/GenBank/DDBJ databases">
        <title>Black Yeasts Isolated from many extreme environments.</title>
        <authorList>
            <person name="Coleine C."/>
            <person name="Stajich J.E."/>
            <person name="Selbmann L."/>
        </authorList>
    </citation>
    <scope>NUCLEOTIDE SEQUENCE</scope>
    <source>
        <strain evidence="1">CCFEE 5737</strain>
    </source>
</reference>
<comment type="caution">
    <text evidence="1">The sequence shown here is derived from an EMBL/GenBank/DDBJ whole genome shotgun (WGS) entry which is preliminary data.</text>
</comment>
<keyword evidence="2" id="KW-1185">Reference proteome</keyword>
<gene>
    <name evidence="1" type="ORF">LTS18_002127</name>
</gene>
<organism evidence="1 2">
    <name type="scientific">Coniosporium uncinatum</name>
    <dbReference type="NCBI Taxonomy" id="93489"/>
    <lineage>
        <taxon>Eukaryota</taxon>
        <taxon>Fungi</taxon>
        <taxon>Dikarya</taxon>
        <taxon>Ascomycota</taxon>
        <taxon>Pezizomycotina</taxon>
        <taxon>Dothideomycetes</taxon>
        <taxon>Dothideomycetes incertae sedis</taxon>
        <taxon>Coniosporium</taxon>
    </lineage>
</organism>
<evidence type="ECO:0000313" key="2">
    <source>
        <dbReference type="Proteomes" id="UP001186974"/>
    </source>
</evidence>
<sequence length="67" mass="7292">MKRLGGSNRKTYKAIVDATAKKDYRPDLRAEAVARASAIKRSQRPVRAEAPVKLRGAKAKKAKEAAA</sequence>
<proteinExistence type="predicted"/>
<accession>A0ACC3DEB5</accession>
<name>A0ACC3DEB5_9PEZI</name>
<dbReference type="EMBL" id="JAWDJW010006065">
    <property type="protein sequence ID" value="KAK3066014.1"/>
    <property type="molecule type" value="Genomic_DNA"/>
</dbReference>
<evidence type="ECO:0000313" key="1">
    <source>
        <dbReference type="EMBL" id="KAK3066014.1"/>
    </source>
</evidence>